<name>A0AC34G186_9BILA</name>
<organism evidence="1 2">
    <name type="scientific">Panagrolaimus sp. ES5</name>
    <dbReference type="NCBI Taxonomy" id="591445"/>
    <lineage>
        <taxon>Eukaryota</taxon>
        <taxon>Metazoa</taxon>
        <taxon>Ecdysozoa</taxon>
        <taxon>Nematoda</taxon>
        <taxon>Chromadorea</taxon>
        <taxon>Rhabditida</taxon>
        <taxon>Tylenchina</taxon>
        <taxon>Panagrolaimomorpha</taxon>
        <taxon>Panagrolaimoidea</taxon>
        <taxon>Panagrolaimidae</taxon>
        <taxon>Panagrolaimus</taxon>
    </lineage>
</organism>
<accession>A0AC34G186</accession>
<protein>
    <submittedName>
        <fullName evidence="2">Uncharacterized protein</fullName>
    </submittedName>
</protein>
<reference evidence="2" key="1">
    <citation type="submission" date="2022-11" db="UniProtKB">
        <authorList>
            <consortium name="WormBaseParasite"/>
        </authorList>
    </citation>
    <scope>IDENTIFICATION</scope>
</reference>
<dbReference type="WBParaSite" id="ES5_v2.g23230.t1">
    <property type="protein sequence ID" value="ES5_v2.g23230.t1"/>
    <property type="gene ID" value="ES5_v2.g23230"/>
</dbReference>
<sequence>MERVNKEEFLTHLEKNNFLPKEQFGFRS</sequence>
<evidence type="ECO:0000313" key="1">
    <source>
        <dbReference type="Proteomes" id="UP000887579"/>
    </source>
</evidence>
<proteinExistence type="predicted"/>
<evidence type="ECO:0000313" key="2">
    <source>
        <dbReference type="WBParaSite" id="ES5_v2.g23230.t1"/>
    </source>
</evidence>
<dbReference type="Proteomes" id="UP000887579">
    <property type="component" value="Unplaced"/>
</dbReference>